<dbReference type="EMBL" id="FJUY01000018">
    <property type="protein sequence ID" value="CZT23778.1"/>
    <property type="molecule type" value="Genomic_DNA"/>
</dbReference>
<feature type="region of interest" description="Disordered" evidence="1">
    <location>
        <begin position="1"/>
        <end position="71"/>
    </location>
</feature>
<dbReference type="Proteomes" id="UP000225277">
    <property type="component" value="Unassembled WGS sequence"/>
</dbReference>
<feature type="compositionally biased region" description="Polar residues" evidence="1">
    <location>
        <begin position="1"/>
        <end position="17"/>
    </location>
</feature>
<feature type="compositionally biased region" description="Basic residues" evidence="1">
    <location>
        <begin position="18"/>
        <end position="31"/>
    </location>
</feature>
<dbReference type="RefSeq" id="XP_023630502.1">
    <property type="nucleotide sequence ID" value="XM_023774734.1"/>
</dbReference>
<sequence length="71" mass="8204">MRFSPTASNRSHTAKQPSRQRRKTELKRKKSRLDALTHGRVAGGSAREGRVYEDDADDKMEERSDIKNMEE</sequence>
<protein>
    <submittedName>
        <fullName evidence="2">Uncharacterized protein</fullName>
    </submittedName>
</protein>
<dbReference type="GeneID" id="35604563"/>
<feature type="compositionally biased region" description="Basic and acidic residues" evidence="1">
    <location>
        <begin position="60"/>
        <end position="71"/>
    </location>
</feature>
<evidence type="ECO:0000256" key="1">
    <source>
        <dbReference type="SAM" id="MobiDB-lite"/>
    </source>
</evidence>
<organism evidence="2 3">
    <name type="scientific">Ramularia collo-cygni</name>
    <dbReference type="NCBI Taxonomy" id="112498"/>
    <lineage>
        <taxon>Eukaryota</taxon>
        <taxon>Fungi</taxon>
        <taxon>Dikarya</taxon>
        <taxon>Ascomycota</taxon>
        <taxon>Pezizomycotina</taxon>
        <taxon>Dothideomycetes</taxon>
        <taxon>Dothideomycetidae</taxon>
        <taxon>Mycosphaerellales</taxon>
        <taxon>Mycosphaerellaceae</taxon>
        <taxon>Ramularia</taxon>
    </lineage>
</organism>
<keyword evidence="3" id="KW-1185">Reference proteome</keyword>
<name>A0A2D3VPD2_9PEZI</name>
<evidence type="ECO:0000313" key="2">
    <source>
        <dbReference type="EMBL" id="CZT23778.1"/>
    </source>
</evidence>
<proteinExistence type="predicted"/>
<accession>A0A2D3VPD2</accession>
<reference evidence="2 3" key="1">
    <citation type="submission" date="2016-03" db="EMBL/GenBank/DDBJ databases">
        <authorList>
            <person name="Ploux O."/>
        </authorList>
    </citation>
    <scope>NUCLEOTIDE SEQUENCE [LARGE SCALE GENOMIC DNA]</scope>
    <source>
        <strain evidence="2 3">URUG2</strain>
    </source>
</reference>
<gene>
    <name evidence="2" type="ORF">RCC_09492</name>
</gene>
<evidence type="ECO:0000313" key="3">
    <source>
        <dbReference type="Proteomes" id="UP000225277"/>
    </source>
</evidence>
<dbReference type="AlphaFoldDB" id="A0A2D3VPD2"/>